<organism evidence="2 3">
    <name type="scientific">Chitinophaga japonensis</name>
    <name type="common">Flexibacter japonensis</name>
    <dbReference type="NCBI Taxonomy" id="104662"/>
    <lineage>
        <taxon>Bacteria</taxon>
        <taxon>Pseudomonadati</taxon>
        <taxon>Bacteroidota</taxon>
        <taxon>Chitinophagia</taxon>
        <taxon>Chitinophagales</taxon>
        <taxon>Chitinophagaceae</taxon>
        <taxon>Chitinophaga</taxon>
    </lineage>
</organism>
<protein>
    <recommendedName>
        <fullName evidence="4">DUF1735 domain-containing protein</fullName>
    </recommendedName>
</protein>
<evidence type="ECO:0000256" key="1">
    <source>
        <dbReference type="SAM" id="SignalP"/>
    </source>
</evidence>
<dbReference type="Proteomes" id="UP000316778">
    <property type="component" value="Unassembled WGS sequence"/>
</dbReference>
<reference evidence="2 3" key="1">
    <citation type="journal article" date="2013" name="Stand. Genomic Sci.">
        <title>Genomic Encyclopedia of Type Strains, Phase I: The one thousand microbial genomes (KMG-I) project.</title>
        <authorList>
            <person name="Kyrpides N.C."/>
            <person name="Woyke T."/>
            <person name="Eisen J.A."/>
            <person name="Garrity G."/>
            <person name="Lilburn T.G."/>
            <person name="Beck B.J."/>
            <person name="Whitman W.B."/>
            <person name="Hugenholtz P."/>
            <person name="Klenk H.P."/>
        </authorList>
    </citation>
    <scope>NUCLEOTIDE SEQUENCE [LARGE SCALE GENOMIC DNA]</scope>
    <source>
        <strain evidence="2 3">DSM 13484</strain>
    </source>
</reference>
<feature type="chain" id="PRO_5021747080" description="DUF1735 domain-containing protein" evidence="1">
    <location>
        <begin position="19"/>
        <end position="171"/>
    </location>
</feature>
<accession>A0A562TE88</accession>
<feature type="signal peptide" evidence="1">
    <location>
        <begin position="1"/>
        <end position="18"/>
    </location>
</feature>
<dbReference type="PROSITE" id="PS51257">
    <property type="entry name" value="PROKAR_LIPOPROTEIN"/>
    <property type="match status" value="1"/>
</dbReference>
<dbReference type="EMBL" id="VLLG01000002">
    <property type="protein sequence ID" value="TWI91406.1"/>
    <property type="molecule type" value="Genomic_DNA"/>
</dbReference>
<evidence type="ECO:0000313" key="2">
    <source>
        <dbReference type="EMBL" id="TWI91406.1"/>
    </source>
</evidence>
<gene>
    <name evidence="2" type="ORF">LX66_0775</name>
</gene>
<sequence length="171" mass="18169">MKNILKIFLLVAGVFSLAACDKDFTDDIVRDNKPEIPVTFEGATTSGFNPYYTVQYNGGNATFSFNITIPSNARLKIKEVTKAIAGSTALTVTGLNTSSTPSYLDGAVSVGGTSVTITTSIAEFNSKASPAITGAPAAGSSFEERAFYFLLTMDDDSQIVPVQCRIRVMPD</sequence>
<comment type="caution">
    <text evidence="2">The sequence shown here is derived from an EMBL/GenBank/DDBJ whole genome shotgun (WGS) entry which is preliminary data.</text>
</comment>
<name>A0A562TE88_CHIJA</name>
<dbReference type="AlphaFoldDB" id="A0A562TE88"/>
<keyword evidence="1" id="KW-0732">Signal</keyword>
<evidence type="ECO:0000313" key="3">
    <source>
        <dbReference type="Proteomes" id="UP000316778"/>
    </source>
</evidence>
<evidence type="ECO:0008006" key="4">
    <source>
        <dbReference type="Google" id="ProtNLM"/>
    </source>
</evidence>
<proteinExistence type="predicted"/>
<keyword evidence="3" id="KW-1185">Reference proteome</keyword>
<dbReference type="RefSeq" id="WP_145710557.1">
    <property type="nucleotide sequence ID" value="NZ_BAAAFY010000001.1"/>
</dbReference>
<dbReference type="OrthoDB" id="884074at2"/>